<feature type="transmembrane region" description="Helical" evidence="6">
    <location>
        <begin position="53"/>
        <end position="73"/>
    </location>
</feature>
<feature type="transmembrane region" description="Helical" evidence="6">
    <location>
        <begin position="279"/>
        <end position="302"/>
    </location>
</feature>
<dbReference type="EMBL" id="JAESVA010000016">
    <property type="protein sequence ID" value="MCB8883782.1"/>
    <property type="molecule type" value="Genomic_DNA"/>
</dbReference>
<evidence type="ECO:0000256" key="2">
    <source>
        <dbReference type="ARBA" id="ARBA00022475"/>
    </source>
</evidence>
<keyword evidence="4 6" id="KW-1133">Transmembrane helix</keyword>
<dbReference type="GO" id="GO:0015658">
    <property type="term" value="F:branched-chain amino acid transmembrane transporter activity"/>
    <property type="evidence" value="ECO:0007669"/>
    <property type="project" value="InterPro"/>
</dbReference>
<feature type="transmembrane region" description="Helical" evidence="6">
    <location>
        <begin position="241"/>
        <end position="267"/>
    </location>
</feature>
<evidence type="ECO:0000313" key="7">
    <source>
        <dbReference type="EMBL" id="MCB8883782.1"/>
    </source>
</evidence>
<feature type="transmembrane region" description="Helical" evidence="6">
    <location>
        <begin position="207"/>
        <end position="229"/>
    </location>
</feature>
<comment type="caution">
    <text evidence="7">The sequence shown here is derived from an EMBL/GenBank/DDBJ whole genome shotgun (WGS) entry which is preliminary data.</text>
</comment>
<comment type="subcellular location">
    <subcellularLocation>
        <location evidence="1">Cell membrane</location>
        <topology evidence="1">Multi-pass membrane protein</topology>
    </subcellularLocation>
</comment>
<keyword evidence="5 6" id="KW-0472">Membrane</keyword>
<dbReference type="CDD" id="cd06581">
    <property type="entry name" value="TM_PBP1_LivM_like"/>
    <property type="match status" value="1"/>
</dbReference>
<dbReference type="Pfam" id="PF02653">
    <property type="entry name" value="BPD_transp_2"/>
    <property type="match status" value="1"/>
</dbReference>
<gene>
    <name evidence="7" type="ORF">ACELLULO517_26275</name>
</gene>
<dbReference type="GO" id="GO:0005886">
    <property type="term" value="C:plasma membrane"/>
    <property type="evidence" value="ECO:0007669"/>
    <property type="project" value="UniProtKB-SubCell"/>
</dbReference>
<reference evidence="7 8" key="1">
    <citation type="journal article" date="2021" name="Microorganisms">
        <title>Acidisoma silvae sp. nov. and Acidisomacellulosilytica sp. nov., Two Acidophilic Bacteria Isolated from Decaying Wood, Hydrolyzing Cellulose and Producing Poly-3-hydroxybutyrate.</title>
        <authorList>
            <person name="Mieszkin S."/>
            <person name="Pouder E."/>
            <person name="Uroz S."/>
            <person name="Simon-Colin C."/>
            <person name="Alain K."/>
        </authorList>
    </citation>
    <scope>NUCLEOTIDE SEQUENCE [LARGE SCALE GENOMIC DNA]</scope>
    <source>
        <strain evidence="7 8">HW T5.17</strain>
    </source>
</reference>
<evidence type="ECO:0000313" key="8">
    <source>
        <dbReference type="Proteomes" id="UP000721844"/>
    </source>
</evidence>
<keyword evidence="2" id="KW-1003">Cell membrane</keyword>
<keyword evidence="3 6" id="KW-0812">Transmembrane</keyword>
<evidence type="ECO:0000256" key="4">
    <source>
        <dbReference type="ARBA" id="ARBA00022989"/>
    </source>
</evidence>
<dbReference type="PANTHER" id="PTHR30482:SF20">
    <property type="entry name" value="HIGH-AFFINITY BRANCHED-CHAIN AMINO ACID TRANSPORT SYSTEM PERMEASE PROTEIN LIVM"/>
    <property type="match status" value="1"/>
</dbReference>
<feature type="transmembrane region" description="Helical" evidence="6">
    <location>
        <begin position="153"/>
        <end position="175"/>
    </location>
</feature>
<feature type="transmembrane region" description="Helical" evidence="6">
    <location>
        <begin position="25"/>
        <end position="46"/>
    </location>
</feature>
<keyword evidence="8" id="KW-1185">Reference proteome</keyword>
<dbReference type="InterPro" id="IPR001851">
    <property type="entry name" value="ABC_transp_permease"/>
</dbReference>
<dbReference type="RefSeq" id="WP_227310514.1">
    <property type="nucleotide sequence ID" value="NZ_JAESVA010000016.1"/>
</dbReference>
<evidence type="ECO:0000256" key="1">
    <source>
        <dbReference type="ARBA" id="ARBA00004651"/>
    </source>
</evidence>
<name>A0A963Z8F4_9PROT</name>
<proteinExistence type="predicted"/>
<organism evidence="7 8">
    <name type="scientific">Acidisoma cellulosilyticum</name>
    <dbReference type="NCBI Taxonomy" id="2802395"/>
    <lineage>
        <taxon>Bacteria</taxon>
        <taxon>Pseudomonadati</taxon>
        <taxon>Pseudomonadota</taxon>
        <taxon>Alphaproteobacteria</taxon>
        <taxon>Acetobacterales</taxon>
        <taxon>Acidocellaceae</taxon>
        <taxon>Acidisoma</taxon>
    </lineage>
</organism>
<dbReference type="PANTHER" id="PTHR30482">
    <property type="entry name" value="HIGH-AFFINITY BRANCHED-CHAIN AMINO ACID TRANSPORT SYSTEM PERMEASE"/>
    <property type="match status" value="1"/>
</dbReference>
<accession>A0A963Z8F4</accession>
<protein>
    <submittedName>
        <fullName evidence="7">Branched-chain amino acid ABC transporter permease</fullName>
    </submittedName>
</protein>
<feature type="transmembrane region" description="Helical" evidence="6">
    <location>
        <begin position="79"/>
        <end position="101"/>
    </location>
</feature>
<evidence type="ECO:0000256" key="5">
    <source>
        <dbReference type="ARBA" id="ARBA00023136"/>
    </source>
</evidence>
<evidence type="ECO:0000256" key="3">
    <source>
        <dbReference type="ARBA" id="ARBA00022692"/>
    </source>
</evidence>
<sequence length="311" mass="32787">MGKLELGIYLALPVVAGFLLQGNDYALTILAFMLIYGVLAMATTICTGHAGQVTLAQAGFFGIGAYAAVLVTLDLDLPFVFGFIASLVVSGAVGYALGVPILRVKGHFLGLITLAFTQVVYEVALHWESLTGGFNGLFGMTKPVLPIPGIEPLYSFILILTAFWFAVLLAADNLVHSRYGRAMHMLKVTEQGAQACGINVSRYKSDAFALSAALCGGAGAFYGHFIGYIGPDSFTIDVSIAAIAMAIVGGIGDLRGAILGSVLLTFLNEPLRNHPLYQPVMYGAVILLALIVLPEGIVPSVLRIARPRPPA</sequence>
<dbReference type="AlphaFoldDB" id="A0A963Z8F4"/>
<feature type="transmembrane region" description="Helical" evidence="6">
    <location>
        <begin position="108"/>
        <end position="127"/>
    </location>
</feature>
<dbReference type="InterPro" id="IPR043428">
    <property type="entry name" value="LivM-like"/>
</dbReference>
<dbReference type="Proteomes" id="UP000721844">
    <property type="component" value="Unassembled WGS sequence"/>
</dbReference>
<evidence type="ECO:0000256" key="6">
    <source>
        <dbReference type="SAM" id="Phobius"/>
    </source>
</evidence>